<name>A0A9N9NVF0_9GLOM</name>
<sequence>DIHIKQFVNEFNVKSTNPFELNYTVALVDKLKIKPTTFTEWKQRHYITDQIDPEELKTVDALFCANRPNLPKEKAWKGPKLIHFTLEPKTHCPKCHDKKDLFDILATFDEDTDIPT</sequence>
<keyword evidence="2" id="KW-1185">Reference proteome</keyword>
<dbReference type="Proteomes" id="UP000789396">
    <property type="component" value="Unassembled WGS sequence"/>
</dbReference>
<evidence type="ECO:0000313" key="2">
    <source>
        <dbReference type="Proteomes" id="UP000789396"/>
    </source>
</evidence>
<gene>
    <name evidence="1" type="ORF">RFULGI_LOCUS14281</name>
</gene>
<dbReference type="EMBL" id="CAJVPZ010040898">
    <property type="protein sequence ID" value="CAG8760625.1"/>
    <property type="molecule type" value="Genomic_DNA"/>
</dbReference>
<feature type="non-terminal residue" evidence="1">
    <location>
        <position position="1"/>
    </location>
</feature>
<feature type="non-terminal residue" evidence="1">
    <location>
        <position position="116"/>
    </location>
</feature>
<accession>A0A9N9NVF0</accession>
<dbReference type="OrthoDB" id="427096at2759"/>
<evidence type="ECO:0000313" key="1">
    <source>
        <dbReference type="EMBL" id="CAG8760625.1"/>
    </source>
</evidence>
<comment type="caution">
    <text evidence="1">The sequence shown here is derived from an EMBL/GenBank/DDBJ whole genome shotgun (WGS) entry which is preliminary data.</text>
</comment>
<reference evidence="1" key="1">
    <citation type="submission" date="2021-06" db="EMBL/GenBank/DDBJ databases">
        <authorList>
            <person name="Kallberg Y."/>
            <person name="Tangrot J."/>
            <person name="Rosling A."/>
        </authorList>
    </citation>
    <scope>NUCLEOTIDE SEQUENCE</scope>
    <source>
        <strain evidence="1">IN212</strain>
    </source>
</reference>
<proteinExistence type="predicted"/>
<organism evidence="1 2">
    <name type="scientific">Racocetra fulgida</name>
    <dbReference type="NCBI Taxonomy" id="60492"/>
    <lineage>
        <taxon>Eukaryota</taxon>
        <taxon>Fungi</taxon>
        <taxon>Fungi incertae sedis</taxon>
        <taxon>Mucoromycota</taxon>
        <taxon>Glomeromycotina</taxon>
        <taxon>Glomeromycetes</taxon>
        <taxon>Diversisporales</taxon>
        <taxon>Gigasporaceae</taxon>
        <taxon>Racocetra</taxon>
    </lineage>
</organism>
<protein>
    <submittedName>
        <fullName evidence="1">5509_t:CDS:1</fullName>
    </submittedName>
</protein>
<dbReference type="AlphaFoldDB" id="A0A9N9NVF0"/>